<protein>
    <submittedName>
        <fullName evidence="2">Uncharacterized protein</fullName>
    </submittedName>
</protein>
<dbReference type="EMBL" id="PQXH01000225">
    <property type="protein sequence ID" value="TGO08116.1"/>
    <property type="molecule type" value="Genomic_DNA"/>
</dbReference>
<keyword evidence="1" id="KW-0472">Membrane</keyword>
<keyword evidence="1" id="KW-1133">Transmembrane helix</keyword>
<evidence type="ECO:0000256" key="1">
    <source>
        <dbReference type="SAM" id="Phobius"/>
    </source>
</evidence>
<reference evidence="2 3" key="1">
    <citation type="submission" date="2017-12" db="EMBL/GenBank/DDBJ databases">
        <title>Comparative genomics of Botrytis spp.</title>
        <authorList>
            <person name="Valero-Jimenez C.A."/>
            <person name="Tapia P."/>
            <person name="Veloso J."/>
            <person name="Silva-Moreno E."/>
            <person name="Staats M."/>
            <person name="Valdes J.H."/>
            <person name="Van Kan J.A.L."/>
        </authorList>
    </citation>
    <scope>NUCLEOTIDE SEQUENCE [LARGE SCALE GENOMIC DNA]</scope>
    <source>
        <strain evidence="2 3">Bt9001</strain>
    </source>
</reference>
<dbReference type="AlphaFoldDB" id="A0A4Z1E7S1"/>
<dbReference type="OrthoDB" id="5342924at2759"/>
<feature type="transmembrane region" description="Helical" evidence="1">
    <location>
        <begin position="53"/>
        <end position="73"/>
    </location>
</feature>
<keyword evidence="1" id="KW-0812">Transmembrane</keyword>
<evidence type="ECO:0000313" key="3">
    <source>
        <dbReference type="Proteomes" id="UP000297777"/>
    </source>
</evidence>
<sequence>MRSSQHKSLVFRIPLPRWTNFNRPKLPRFHHLSKYSDPGEPAKFVFDNRCKSIALDLVLLALPLATTASLVYLNVRSVYWGDTQANGTWQNTMLNSLQFAAKLHELWIGSSVAYMVSHFIVFMLAKAKGIPFGLLGAGLQIGDLRFFARRSFWSSFECSHGRKLSIYLFALFVLFCSILTALAGPSSAIAMRPNLDWWQMTNNTLVFRFPTKFELWPINLLEPLAPPLSMVNCSNYADSSANFICPASGAQDINTWLNSQDFNVLKGKATNMTFYNAYTNTRNFLASAGMGSGHSYTTSLSVVPQLAVGAIWNDLKLAAAYESFISQPKFLSHSTTNLKQPIVQVKCNIYAQSNLTSAGNDTADAPVFPLLHGIMKSTSTSNEKIGYAVPKDSWSGIRNHGTASIGGIFLLPMSTRVYNGTGWSTVQDTLIIPCTFDARWLQTQVKYEPTTSDIINDNITDSTAFSELQSLINNAHQDGTKKKRSEFSDVINITPGWAADTNIVVPGVHLTQKLTQDLTVSHKNGTMPQTNRVQAPIINFSGGMHATPTFPAPAPAQNLPSATLIQGLLNRFMVLGANGTLSFNQFPVGGPSPPSSTADIQGFISLYAGVFMTDALARYGSQSVISDDNFLFGHNNTLRRLSSLRNEPELPKGWLEWKFEIWRRGYSYGIRGITTKSALALLLTHCISTLGFMVYMCFAGWRTVAWNSIGEFIALALKSRSTKKFRGTDAGIDLSTTWAQNMRIREIGTEELEIRFGEDGCEEEKGEWLGVVRMGRKYGGGKVWKRGCESSSFEEE</sequence>
<gene>
    <name evidence="2" type="ORF">BTUL_0225g00070</name>
</gene>
<name>A0A4Z1E7S1_9HELO</name>
<feature type="transmembrane region" description="Helical" evidence="1">
    <location>
        <begin position="106"/>
        <end position="125"/>
    </location>
</feature>
<organism evidence="2 3">
    <name type="scientific">Botrytis tulipae</name>
    <dbReference type="NCBI Taxonomy" id="87230"/>
    <lineage>
        <taxon>Eukaryota</taxon>
        <taxon>Fungi</taxon>
        <taxon>Dikarya</taxon>
        <taxon>Ascomycota</taxon>
        <taxon>Pezizomycotina</taxon>
        <taxon>Leotiomycetes</taxon>
        <taxon>Helotiales</taxon>
        <taxon>Sclerotiniaceae</taxon>
        <taxon>Botrytis</taxon>
    </lineage>
</organism>
<accession>A0A4Z1E7S1</accession>
<feature type="transmembrane region" description="Helical" evidence="1">
    <location>
        <begin position="164"/>
        <end position="184"/>
    </location>
</feature>
<comment type="caution">
    <text evidence="2">The sequence shown here is derived from an EMBL/GenBank/DDBJ whole genome shotgun (WGS) entry which is preliminary data.</text>
</comment>
<dbReference type="Proteomes" id="UP000297777">
    <property type="component" value="Unassembled WGS sequence"/>
</dbReference>
<proteinExistence type="predicted"/>
<keyword evidence="3" id="KW-1185">Reference proteome</keyword>
<evidence type="ECO:0000313" key="2">
    <source>
        <dbReference type="EMBL" id="TGO08116.1"/>
    </source>
</evidence>